<dbReference type="SUPFAM" id="SSF50156">
    <property type="entry name" value="PDZ domain-like"/>
    <property type="match status" value="1"/>
</dbReference>
<evidence type="ECO:0000256" key="5">
    <source>
        <dbReference type="RuleBase" id="RU004404"/>
    </source>
</evidence>
<dbReference type="GO" id="GO:0030288">
    <property type="term" value="C:outer membrane-bounded periplasmic space"/>
    <property type="evidence" value="ECO:0007669"/>
    <property type="project" value="TreeGrafter"/>
</dbReference>
<dbReference type="GO" id="GO:0007165">
    <property type="term" value="P:signal transduction"/>
    <property type="evidence" value="ECO:0007669"/>
    <property type="project" value="TreeGrafter"/>
</dbReference>
<keyword evidence="4 5" id="KW-0720">Serine protease</keyword>
<dbReference type="PANTHER" id="PTHR32060">
    <property type="entry name" value="TAIL-SPECIFIC PROTEASE"/>
    <property type="match status" value="1"/>
</dbReference>
<dbReference type="SUPFAM" id="SSF52096">
    <property type="entry name" value="ClpP/crotonase"/>
    <property type="match status" value="1"/>
</dbReference>
<dbReference type="GO" id="GO:0008236">
    <property type="term" value="F:serine-type peptidase activity"/>
    <property type="evidence" value="ECO:0007669"/>
    <property type="project" value="UniProtKB-KW"/>
</dbReference>
<dbReference type="PROSITE" id="PS50106">
    <property type="entry name" value="PDZ"/>
    <property type="match status" value="1"/>
</dbReference>
<dbReference type="CDD" id="cd07560">
    <property type="entry name" value="Peptidase_S41_CPP"/>
    <property type="match status" value="1"/>
</dbReference>
<accession>A0A4U1BU35</accession>
<dbReference type="Pfam" id="PF03572">
    <property type="entry name" value="Peptidase_S41"/>
    <property type="match status" value="1"/>
</dbReference>
<dbReference type="Gene3D" id="3.30.750.44">
    <property type="match status" value="1"/>
</dbReference>
<dbReference type="InterPro" id="IPR005151">
    <property type="entry name" value="Tail-specific_protease"/>
</dbReference>
<dbReference type="NCBIfam" id="TIGR00225">
    <property type="entry name" value="prc"/>
    <property type="match status" value="1"/>
</dbReference>
<dbReference type="GO" id="GO:0004175">
    <property type="term" value="F:endopeptidase activity"/>
    <property type="evidence" value="ECO:0007669"/>
    <property type="project" value="TreeGrafter"/>
</dbReference>
<dbReference type="EMBL" id="SWBP01000007">
    <property type="protein sequence ID" value="TKB95758.1"/>
    <property type="molecule type" value="Genomic_DNA"/>
</dbReference>
<gene>
    <name evidence="7" type="ORF">FA046_15840</name>
</gene>
<dbReference type="GO" id="GO:0006508">
    <property type="term" value="P:proteolysis"/>
    <property type="evidence" value="ECO:0007669"/>
    <property type="project" value="UniProtKB-KW"/>
</dbReference>
<dbReference type="Gene3D" id="2.30.42.10">
    <property type="match status" value="1"/>
</dbReference>
<keyword evidence="2 5" id="KW-0645">Protease</keyword>
<dbReference type="InterPro" id="IPR036034">
    <property type="entry name" value="PDZ_sf"/>
</dbReference>
<dbReference type="InterPro" id="IPR001478">
    <property type="entry name" value="PDZ"/>
</dbReference>
<comment type="similarity">
    <text evidence="1 5">Belongs to the peptidase S41A family.</text>
</comment>
<evidence type="ECO:0000313" key="8">
    <source>
        <dbReference type="Proteomes" id="UP000308181"/>
    </source>
</evidence>
<dbReference type="AlphaFoldDB" id="A0A4U1BU35"/>
<evidence type="ECO:0000256" key="2">
    <source>
        <dbReference type="ARBA" id="ARBA00022670"/>
    </source>
</evidence>
<evidence type="ECO:0000313" key="7">
    <source>
        <dbReference type="EMBL" id="TKB95758.1"/>
    </source>
</evidence>
<dbReference type="CDD" id="cd06782">
    <property type="entry name" value="cpPDZ_CPP-like"/>
    <property type="match status" value="1"/>
</dbReference>
<evidence type="ECO:0000256" key="4">
    <source>
        <dbReference type="ARBA" id="ARBA00022825"/>
    </source>
</evidence>
<evidence type="ECO:0000256" key="1">
    <source>
        <dbReference type="ARBA" id="ARBA00009179"/>
    </source>
</evidence>
<dbReference type="RefSeq" id="WP_136827514.1">
    <property type="nucleotide sequence ID" value="NZ_SWBP01000007.1"/>
</dbReference>
<evidence type="ECO:0000256" key="3">
    <source>
        <dbReference type="ARBA" id="ARBA00022801"/>
    </source>
</evidence>
<name>A0A4U1BU35_9SPHI</name>
<dbReference type="InterPro" id="IPR004447">
    <property type="entry name" value="Peptidase_S41A"/>
</dbReference>
<organism evidence="7 8">
    <name type="scientific">Pedobacter cryophilus</name>
    <dbReference type="NCBI Taxonomy" id="2571271"/>
    <lineage>
        <taxon>Bacteria</taxon>
        <taxon>Pseudomonadati</taxon>
        <taxon>Bacteroidota</taxon>
        <taxon>Sphingobacteriia</taxon>
        <taxon>Sphingobacteriales</taxon>
        <taxon>Sphingobacteriaceae</taxon>
        <taxon>Pedobacter</taxon>
    </lineage>
</organism>
<keyword evidence="3 5" id="KW-0378">Hydrolase</keyword>
<keyword evidence="8" id="KW-1185">Reference proteome</keyword>
<evidence type="ECO:0000259" key="6">
    <source>
        <dbReference type="PROSITE" id="PS50106"/>
    </source>
</evidence>
<dbReference type="SMART" id="SM00245">
    <property type="entry name" value="TSPc"/>
    <property type="match status" value="1"/>
</dbReference>
<dbReference type="Gene3D" id="3.90.226.10">
    <property type="entry name" value="2-enoyl-CoA Hydratase, Chain A, domain 1"/>
    <property type="match status" value="1"/>
</dbReference>
<feature type="domain" description="PDZ" evidence="6">
    <location>
        <begin position="86"/>
        <end position="174"/>
    </location>
</feature>
<dbReference type="OrthoDB" id="9812068at2"/>
<dbReference type="Proteomes" id="UP000308181">
    <property type="component" value="Unassembled WGS sequence"/>
</dbReference>
<comment type="caution">
    <text evidence="7">The sequence shown here is derived from an EMBL/GenBank/DDBJ whole genome shotgun (WGS) entry which is preliminary data.</text>
</comment>
<dbReference type="InterPro" id="IPR029045">
    <property type="entry name" value="ClpP/crotonase-like_dom_sf"/>
</dbReference>
<dbReference type="PANTHER" id="PTHR32060:SF30">
    <property type="entry name" value="CARBOXY-TERMINAL PROCESSING PROTEASE CTPA"/>
    <property type="match status" value="1"/>
</dbReference>
<sequence>MSTTKKNIQLAVFTCLILALGIYIGSQSSDLKISSGLGLTPSRKVNKILHIIQKKYVDKVAVDSLEDLAINEILAHLDPHSVYLPPIQAKTQNESLEGNFDGIGVEYYMINDTLFVTHVRDDGPSFKAGLLKGDKIIAVNGQKLGGTALLSENMVNKLRGKKGSEVNVSVLRKGLAKPKQFTIIRDRIFVSSIDASFLMKAGIGFIKITNFGSNTDEDFVNELGKLQDKGMQSLILDLRGNGGGYLSSATALADQFLPDGKLIVYTKGLHEPRTDYFATEDGVFEKGKLIILIDEGTASASEIVAGALQDLDRGTIIGRRSFGKGLVQEQFGFGDGSAMNLTIARYYTPSGRSIQKSYRNGTVAYKNEINQRFERGEYTSLDSALKDSMFYSTTQTYKTSKGKVVYGGGGIMPDVFISLDTTNITSFYRAISRKNLIPEYVYGTLVNNFNPKKYLTADEFVNKYIFNETDFKQFLAFCKTKKIILNNKEMLLSKPLITKQIKALLARFYFNEEGFYKVYNLDDDFVIKAIEKIKNPA</sequence>
<dbReference type="SMART" id="SM00228">
    <property type="entry name" value="PDZ"/>
    <property type="match status" value="1"/>
</dbReference>
<reference evidence="7 8" key="1">
    <citation type="submission" date="2019-04" db="EMBL/GenBank/DDBJ databases">
        <title>Pedobacter sp. AR-3-17 sp. nov., isolated from Arctic soil.</title>
        <authorList>
            <person name="Dahal R.H."/>
            <person name="Kim D.-U."/>
        </authorList>
    </citation>
    <scope>NUCLEOTIDE SEQUENCE [LARGE SCALE GENOMIC DNA]</scope>
    <source>
        <strain evidence="7 8">AR-3-17</strain>
    </source>
</reference>
<proteinExistence type="inferred from homology"/>
<dbReference type="Pfam" id="PF13180">
    <property type="entry name" value="PDZ_2"/>
    <property type="match status" value="1"/>
</dbReference>
<protein>
    <submittedName>
        <fullName evidence="7">S41 family peptidase</fullName>
    </submittedName>
</protein>